<comment type="similarity">
    <text evidence="5">Belongs to the SctL stator family.</text>
</comment>
<dbReference type="PATRIC" id="fig|413882.6.peg.1196"/>
<keyword evidence="3" id="KW-0963">Cytoplasm</keyword>
<dbReference type="GO" id="GO:0030254">
    <property type="term" value="P:protein secretion by the type III secretion system"/>
    <property type="evidence" value="ECO:0007669"/>
    <property type="project" value="InterPro"/>
</dbReference>
<evidence type="ECO:0000256" key="4">
    <source>
        <dbReference type="ARBA" id="ARBA00022927"/>
    </source>
</evidence>
<evidence type="ECO:0000256" key="8">
    <source>
        <dbReference type="SAM" id="MobiDB-lite"/>
    </source>
</evidence>
<dbReference type="InterPro" id="IPR018035">
    <property type="entry name" value="Flagellar_FliH/T3SS_HrpE"/>
</dbReference>
<feature type="region of interest" description="Disordered" evidence="8">
    <location>
        <begin position="220"/>
        <end position="242"/>
    </location>
</feature>
<name>A0A0G3BMS8_9BURK</name>
<dbReference type="EMBL" id="CP011371">
    <property type="protein sequence ID" value="AKJ27825.1"/>
    <property type="molecule type" value="Genomic_DNA"/>
</dbReference>
<dbReference type="NCBIfam" id="TIGR02499">
    <property type="entry name" value="HrpE_YscL_not"/>
    <property type="match status" value="1"/>
</dbReference>
<evidence type="ECO:0000313" key="11">
    <source>
        <dbReference type="Proteomes" id="UP000035352"/>
    </source>
</evidence>
<proteinExistence type="inferred from homology"/>
<keyword evidence="11" id="KW-1185">Reference proteome</keyword>
<comment type="subcellular location">
    <subcellularLocation>
        <location evidence="1">Cytoplasm</location>
    </subcellularLocation>
</comment>
<evidence type="ECO:0000256" key="7">
    <source>
        <dbReference type="SAM" id="Coils"/>
    </source>
</evidence>
<dbReference type="GO" id="GO:0005829">
    <property type="term" value="C:cytosol"/>
    <property type="evidence" value="ECO:0007669"/>
    <property type="project" value="TreeGrafter"/>
</dbReference>
<keyword evidence="4" id="KW-0653">Protein transport</keyword>
<evidence type="ECO:0000256" key="5">
    <source>
        <dbReference type="ARBA" id="ARBA00024335"/>
    </source>
</evidence>
<dbReference type="InterPro" id="IPR051472">
    <property type="entry name" value="T3SS_Stator/FliH"/>
</dbReference>
<dbReference type="PANTHER" id="PTHR34982">
    <property type="entry name" value="YOP PROTEINS TRANSLOCATION PROTEIN L"/>
    <property type="match status" value="1"/>
</dbReference>
<dbReference type="PANTHER" id="PTHR34982:SF4">
    <property type="entry name" value="TYPE 3 SECRETION SYSTEM STATOR PROTEIN"/>
    <property type="match status" value="1"/>
</dbReference>
<sequence>MLSAAQTVEAEHRRIVDQAQAEAQELLAQARAEAEALLEDARRQQQQAHQEGLERGWEDAAAQWAEQAVRAAASNRRSLERQTERLSQIVSLAVERVIEIEDRSALYRRAFRTVSKLLKDVPMLTLRVPADDQGSARSGIDAVLRELSAELPVEVVSDAALAPGSCLFESDQGVIDAGLDTQLAAIKRAVSRAAHQVALASLSEGEATDETTDAHDEAIDMPALHDDPAAPESQRHELLEAT</sequence>
<dbReference type="Pfam" id="PF02108">
    <property type="entry name" value="FliH"/>
    <property type="match status" value="1"/>
</dbReference>
<dbReference type="Proteomes" id="UP000035352">
    <property type="component" value="Chromosome"/>
</dbReference>
<dbReference type="InterPro" id="IPR012842">
    <property type="entry name" value="T3SS_SctL/SctL2"/>
</dbReference>
<protein>
    <recommendedName>
        <fullName evidence="6">Type 3 secretion system stator protein</fullName>
    </recommendedName>
</protein>
<evidence type="ECO:0000313" key="10">
    <source>
        <dbReference type="EMBL" id="AKJ27825.1"/>
    </source>
</evidence>
<dbReference type="Gene3D" id="1.20.5.2950">
    <property type="match status" value="1"/>
</dbReference>
<reference evidence="10 11" key="1">
    <citation type="submission" date="2015-05" db="EMBL/GenBank/DDBJ databases">
        <authorList>
            <person name="Tang B."/>
            <person name="Yu Y."/>
        </authorList>
    </citation>
    <scope>NUCLEOTIDE SEQUENCE [LARGE SCALE GENOMIC DNA]</scope>
    <source>
        <strain evidence="10 11">DSM 7029</strain>
    </source>
</reference>
<evidence type="ECO:0000256" key="6">
    <source>
        <dbReference type="ARBA" id="ARBA00040494"/>
    </source>
</evidence>
<evidence type="ECO:0000256" key="2">
    <source>
        <dbReference type="ARBA" id="ARBA00022448"/>
    </source>
</evidence>
<evidence type="ECO:0000256" key="1">
    <source>
        <dbReference type="ARBA" id="ARBA00004496"/>
    </source>
</evidence>
<dbReference type="STRING" id="413882.AAW51_1134"/>
<keyword evidence="7" id="KW-0175">Coiled coil</keyword>
<feature type="coiled-coil region" evidence="7">
    <location>
        <begin position="9"/>
        <end position="51"/>
    </location>
</feature>
<keyword evidence="2" id="KW-0813">Transport</keyword>
<evidence type="ECO:0000259" key="9">
    <source>
        <dbReference type="Pfam" id="PF02108"/>
    </source>
</evidence>
<gene>
    <name evidence="10" type="ORF">AAW51_1134</name>
</gene>
<dbReference type="AlphaFoldDB" id="A0A0G3BMS8"/>
<accession>A0A0G3BMS8</accession>
<feature type="domain" description="Flagellar assembly protein FliH/Type III secretion system HrpE" evidence="9">
    <location>
        <begin position="72"/>
        <end position="184"/>
    </location>
</feature>
<dbReference type="KEGG" id="pbh:AAW51_1134"/>
<evidence type="ECO:0000256" key="3">
    <source>
        <dbReference type="ARBA" id="ARBA00022490"/>
    </source>
</evidence>
<organism evidence="10 11">
    <name type="scientific">Caldimonas brevitalea</name>
    <dbReference type="NCBI Taxonomy" id="413882"/>
    <lineage>
        <taxon>Bacteria</taxon>
        <taxon>Pseudomonadati</taxon>
        <taxon>Pseudomonadota</taxon>
        <taxon>Betaproteobacteria</taxon>
        <taxon>Burkholderiales</taxon>
        <taxon>Sphaerotilaceae</taxon>
        <taxon>Caldimonas</taxon>
    </lineage>
</organism>